<proteinExistence type="predicted"/>
<dbReference type="InterPro" id="IPR036689">
    <property type="entry name" value="ESAT-6-like_sf"/>
</dbReference>
<dbReference type="AlphaFoldDB" id="A0A512D5R2"/>
<reference evidence="1 2" key="1">
    <citation type="submission" date="2019-07" db="EMBL/GenBank/DDBJ databases">
        <title>Whole genome shotgun sequence of Terrabacter aerolatus NBRC 106305.</title>
        <authorList>
            <person name="Hosoyama A."/>
            <person name="Uohara A."/>
            <person name="Ohji S."/>
            <person name="Ichikawa N."/>
        </authorList>
    </citation>
    <scope>NUCLEOTIDE SEQUENCE [LARGE SCALE GENOMIC DNA]</scope>
    <source>
        <strain evidence="1 2">NBRC 106305</strain>
    </source>
</reference>
<dbReference type="Pfam" id="PF06013">
    <property type="entry name" value="WXG100"/>
    <property type="match status" value="1"/>
</dbReference>
<dbReference type="EMBL" id="BJYX01000027">
    <property type="protein sequence ID" value="GEO31805.1"/>
    <property type="molecule type" value="Genomic_DNA"/>
</dbReference>
<dbReference type="SUPFAM" id="SSF140453">
    <property type="entry name" value="EsxAB dimer-like"/>
    <property type="match status" value="1"/>
</dbReference>
<organism evidence="1 2">
    <name type="scientific">Terrabacter aerolatus</name>
    <dbReference type="NCBI Taxonomy" id="422442"/>
    <lineage>
        <taxon>Bacteria</taxon>
        <taxon>Bacillati</taxon>
        <taxon>Actinomycetota</taxon>
        <taxon>Actinomycetes</taxon>
        <taxon>Micrococcales</taxon>
        <taxon>Intrasporangiaceae</taxon>
        <taxon>Terrabacter</taxon>
    </lineage>
</organism>
<protein>
    <submittedName>
        <fullName evidence="1">Uncharacterized protein</fullName>
    </submittedName>
</protein>
<dbReference type="Proteomes" id="UP000321534">
    <property type="component" value="Unassembled WGS sequence"/>
</dbReference>
<evidence type="ECO:0000313" key="2">
    <source>
        <dbReference type="Proteomes" id="UP000321534"/>
    </source>
</evidence>
<dbReference type="OrthoDB" id="5244663at2"/>
<dbReference type="RefSeq" id="WP_147068187.1">
    <property type="nucleotide sequence ID" value="NZ_BAAARO010000001.1"/>
</dbReference>
<keyword evidence="2" id="KW-1185">Reference proteome</keyword>
<sequence length="91" mass="9529">MAVYKKGMNADAVSASGDKLVGYKGELDGIVEAVNGAVSTIKGNWGGTDAEQFQSDWNGQRQVVTAAGDKLDAMGKKCKTNAESQKQTSSK</sequence>
<gene>
    <name evidence="1" type="ORF">TAE01_36150</name>
</gene>
<dbReference type="Gene3D" id="1.10.287.1060">
    <property type="entry name" value="ESAT-6-like"/>
    <property type="match status" value="1"/>
</dbReference>
<accession>A0A512D5R2</accession>
<evidence type="ECO:0000313" key="1">
    <source>
        <dbReference type="EMBL" id="GEO31805.1"/>
    </source>
</evidence>
<dbReference type="InterPro" id="IPR010310">
    <property type="entry name" value="T7SS_ESAT-6-like"/>
</dbReference>
<name>A0A512D5R2_9MICO</name>
<comment type="caution">
    <text evidence="1">The sequence shown here is derived from an EMBL/GenBank/DDBJ whole genome shotgun (WGS) entry which is preliminary data.</text>
</comment>